<dbReference type="EMBL" id="JAFBEB010000005">
    <property type="protein sequence ID" value="MBM7590343.1"/>
    <property type="molecule type" value="Genomic_DNA"/>
</dbReference>
<dbReference type="AlphaFoldDB" id="A0A939BSD1"/>
<dbReference type="SFLD" id="SFLDS00003">
    <property type="entry name" value="Haloacid_Dehalogenase"/>
    <property type="match status" value="1"/>
</dbReference>
<dbReference type="CDD" id="cd07534">
    <property type="entry name" value="HAD_CAP"/>
    <property type="match status" value="1"/>
</dbReference>
<dbReference type="Proteomes" id="UP000717624">
    <property type="component" value="Unassembled WGS sequence"/>
</dbReference>
<dbReference type="InterPro" id="IPR006423">
    <property type="entry name" value="Lipo_e_P4"/>
</dbReference>
<proteinExistence type="predicted"/>
<dbReference type="SFLD" id="SFLDG01125">
    <property type="entry name" value="C1.1:_Acid_Phosphatase_Like"/>
    <property type="match status" value="1"/>
</dbReference>
<dbReference type="InterPro" id="IPR005519">
    <property type="entry name" value="Acid_phosphat_B-like"/>
</dbReference>
<evidence type="ECO:0000256" key="1">
    <source>
        <dbReference type="ARBA" id="ARBA00022729"/>
    </source>
</evidence>
<evidence type="ECO:0000313" key="3">
    <source>
        <dbReference type="EMBL" id="MBM7590343.1"/>
    </source>
</evidence>
<dbReference type="GO" id="GO:0009279">
    <property type="term" value="C:cell outer membrane"/>
    <property type="evidence" value="ECO:0007669"/>
    <property type="project" value="InterPro"/>
</dbReference>
<gene>
    <name evidence="3" type="ORF">JOD01_001947</name>
</gene>
<accession>A0A939BSD1</accession>
<comment type="caution">
    <text evidence="3">The sequence shown here is derived from an EMBL/GenBank/DDBJ whole genome shotgun (WGS) entry which is preliminary data.</text>
</comment>
<dbReference type="SUPFAM" id="SSF56784">
    <property type="entry name" value="HAD-like"/>
    <property type="match status" value="1"/>
</dbReference>
<sequence>MLKRSAAIALGLTLLAPNTIFAATAATPATPATPAAPAAAPAVQSEDLGLELTKQFLMADAWFQNSGEAKALYYQGYNLASLMLDKDLADKTVTKKRAVIVDVDETVLDNSPNNVRMMMEGKEFNPDSWNEWVGLAQAKALPGAVEFLNKADQNGVDVYYVSNRTVDQIPATIKNLQAAGFPQAVESHLLFKDDVSSKEPRRQQIEQDHHIVLLVGDNLVDFAQVFETKNQADRNKAVDELKEKFGQSFIILPNPMYGDWETALYGEQKLTQEQKLQAREAALTSYESAKK</sequence>
<dbReference type="PANTHER" id="PTHR31284:SF10">
    <property type="entry name" value="ACID PHOSPHATASE-LIKE PROTEIN"/>
    <property type="match status" value="1"/>
</dbReference>
<protein>
    <submittedName>
        <fullName evidence="3">5'-nucleotidase (Lipoprotein e(P4) family)</fullName>
    </submittedName>
</protein>
<dbReference type="InterPro" id="IPR023214">
    <property type="entry name" value="HAD_sf"/>
</dbReference>
<feature type="signal peptide" evidence="2">
    <location>
        <begin position="1"/>
        <end position="22"/>
    </location>
</feature>
<dbReference type="PIRSF" id="PIRSF019271">
    <property type="entry name" value="Acid_Ptase_C"/>
    <property type="match status" value="1"/>
</dbReference>
<name>A0A939BSD1_9BACL</name>
<dbReference type="Gene3D" id="3.40.50.1000">
    <property type="entry name" value="HAD superfamily/HAD-like"/>
    <property type="match status" value="1"/>
</dbReference>
<reference evidence="3" key="1">
    <citation type="submission" date="2021-01" db="EMBL/GenBank/DDBJ databases">
        <title>Genomic Encyclopedia of Type Strains, Phase IV (KMG-IV): sequencing the most valuable type-strain genomes for metagenomic binning, comparative biology and taxonomic classification.</title>
        <authorList>
            <person name="Goeker M."/>
        </authorList>
    </citation>
    <scope>NUCLEOTIDE SEQUENCE</scope>
    <source>
        <strain evidence="3">DSM 25523</strain>
    </source>
</reference>
<organism evidence="3 4">
    <name type="scientific">Brevibacillus fulvus</name>
    <dbReference type="NCBI Taxonomy" id="1125967"/>
    <lineage>
        <taxon>Bacteria</taxon>
        <taxon>Bacillati</taxon>
        <taxon>Bacillota</taxon>
        <taxon>Bacilli</taxon>
        <taxon>Bacillales</taxon>
        <taxon>Paenibacillaceae</taxon>
        <taxon>Brevibacillus</taxon>
    </lineage>
</organism>
<dbReference type="InterPro" id="IPR036412">
    <property type="entry name" value="HAD-like_sf"/>
</dbReference>
<evidence type="ECO:0000256" key="2">
    <source>
        <dbReference type="SAM" id="SignalP"/>
    </source>
</evidence>
<keyword evidence="1 2" id="KW-0732">Signal</keyword>
<feature type="chain" id="PRO_5037439959" evidence="2">
    <location>
        <begin position="23"/>
        <end position="291"/>
    </location>
</feature>
<dbReference type="NCBIfam" id="TIGR01533">
    <property type="entry name" value="lipo_e_P4"/>
    <property type="match status" value="1"/>
</dbReference>
<dbReference type="Pfam" id="PF03767">
    <property type="entry name" value="Acid_phosphat_B"/>
    <property type="match status" value="1"/>
</dbReference>
<keyword evidence="4" id="KW-1185">Reference proteome</keyword>
<evidence type="ECO:0000313" key="4">
    <source>
        <dbReference type="Proteomes" id="UP000717624"/>
    </source>
</evidence>
<dbReference type="PANTHER" id="PTHR31284">
    <property type="entry name" value="ACID PHOSPHATASE-LIKE PROTEIN"/>
    <property type="match status" value="1"/>
</dbReference>
<dbReference type="RefSeq" id="WP_204518091.1">
    <property type="nucleotide sequence ID" value="NZ_BAABIN010000020.1"/>
</dbReference>